<protein>
    <submittedName>
        <fullName evidence="4">Uncharacterized protein</fullName>
    </submittedName>
</protein>
<proteinExistence type="predicted"/>
<reference evidence="4 5" key="1">
    <citation type="submission" date="2019-02" db="EMBL/GenBank/DDBJ databases">
        <title>Deep-cultivation of Planctomycetes and their phenomic and genomic characterization uncovers novel biology.</title>
        <authorList>
            <person name="Wiegand S."/>
            <person name="Jogler M."/>
            <person name="Boedeker C."/>
            <person name="Pinto D."/>
            <person name="Vollmers J."/>
            <person name="Rivas-Marin E."/>
            <person name="Kohn T."/>
            <person name="Peeters S.H."/>
            <person name="Heuer A."/>
            <person name="Rast P."/>
            <person name="Oberbeckmann S."/>
            <person name="Bunk B."/>
            <person name="Jeske O."/>
            <person name="Meyerdierks A."/>
            <person name="Storesund J.E."/>
            <person name="Kallscheuer N."/>
            <person name="Luecker S."/>
            <person name="Lage O.M."/>
            <person name="Pohl T."/>
            <person name="Merkel B.J."/>
            <person name="Hornburger P."/>
            <person name="Mueller R.-W."/>
            <person name="Bruemmer F."/>
            <person name="Labrenz M."/>
            <person name="Spormann A.M."/>
            <person name="Op Den Camp H."/>
            <person name="Overmann J."/>
            <person name="Amann R."/>
            <person name="Jetten M.S.M."/>
            <person name="Mascher T."/>
            <person name="Medema M.H."/>
            <person name="Devos D.P."/>
            <person name="Kaster A.-K."/>
            <person name="Ovreas L."/>
            <person name="Rohde M."/>
            <person name="Galperin M.Y."/>
            <person name="Jogler C."/>
        </authorList>
    </citation>
    <scope>NUCLEOTIDE SEQUENCE [LARGE SCALE GENOMIC DNA]</scope>
    <source>
        <strain evidence="4 5">Pla22</strain>
    </source>
</reference>
<sequence>MKSPNANPPIPATLAKRSRAQERSAARDRTTRAIIASVSLLAIILFGVRWVDEYFELHRDVSEMDTLRVQFEQASMRKERLEKVATQISAQLELAVEQSIEPDDIEGVREQLVGIVRKAGAALRRLEIGEDESRAWAFENDSPINSATPLYSEPSGFLLHDHTVLLQADGSMEAIGKIIDLIDEKGWLMITKGMQISPTTVRETPVALECSLTLFGLTTAPVEDLDDEFADPDSPELQASDI</sequence>
<evidence type="ECO:0000256" key="2">
    <source>
        <dbReference type="SAM" id="MobiDB-lite"/>
    </source>
</evidence>
<evidence type="ECO:0000313" key="5">
    <source>
        <dbReference type="Proteomes" id="UP000316598"/>
    </source>
</evidence>
<dbReference type="OrthoDB" id="272203at2"/>
<dbReference type="AlphaFoldDB" id="A0A5C5WSZ8"/>
<comment type="caution">
    <text evidence="4">The sequence shown here is derived from an EMBL/GenBank/DDBJ whole genome shotgun (WGS) entry which is preliminary data.</text>
</comment>
<gene>
    <name evidence="4" type="ORF">Pla22_12400</name>
</gene>
<evidence type="ECO:0000313" key="4">
    <source>
        <dbReference type="EMBL" id="TWT53610.1"/>
    </source>
</evidence>
<dbReference type="RefSeq" id="WP_146513800.1">
    <property type="nucleotide sequence ID" value="NZ_SJPI01000001.1"/>
</dbReference>
<organism evidence="4 5">
    <name type="scientific">Rubripirellula amarantea</name>
    <dbReference type="NCBI Taxonomy" id="2527999"/>
    <lineage>
        <taxon>Bacteria</taxon>
        <taxon>Pseudomonadati</taxon>
        <taxon>Planctomycetota</taxon>
        <taxon>Planctomycetia</taxon>
        <taxon>Pirellulales</taxon>
        <taxon>Pirellulaceae</taxon>
        <taxon>Rubripirellula</taxon>
    </lineage>
</organism>
<feature type="region of interest" description="Disordered" evidence="2">
    <location>
        <begin position="1"/>
        <end position="26"/>
    </location>
</feature>
<feature type="transmembrane region" description="Helical" evidence="3">
    <location>
        <begin position="33"/>
        <end position="51"/>
    </location>
</feature>
<evidence type="ECO:0000256" key="1">
    <source>
        <dbReference type="SAM" id="Coils"/>
    </source>
</evidence>
<name>A0A5C5WSZ8_9BACT</name>
<feature type="compositionally biased region" description="Pro residues" evidence="2">
    <location>
        <begin position="1"/>
        <end position="11"/>
    </location>
</feature>
<evidence type="ECO:0000256" key="3">
    <source>
        <dbReference type="SAM" id="Phobius"/>
    </source>
</evidence>
<keyword evidence="5" id="KW-1185">Reference proteome</keyword>
<feature type="coiled-coil region" evidence="1">
    <location>
        <begin position="64"/>
        <end position="98"/>
    </location>
</feature>
<keyword evidence="3" id="KW-0472">Membrane</keyword>
<keyword evidence="1" id="KW-0175">Coiled coil</keyword>
<keyword evidence="3" id="KW-1133">Transmembrane helix</keyword>
<dbReference type="Proteomes" id="UP000316598">
    <property type="component" value="Unassembled WGS sequence"/>
</dbReference>
<dbReference type="EMBL" id="SJPI01000001">
    <property type="protein sequence ID" value="TWT53610.1"/>
    <property type="molecule type" value="Genomic_DNA"/>
</dbReference>
<accession>A0A5C5WSZ8</accession>
<keyword evidence="3" id="KW-0812">Transmembrane</keyword>